<evidence type="ECO:0000313" key="2">
    <source>
        <dbReference type="Proteomes" id="UP000612808"/>
    </source>
</evidence>
<gene>
    <name evidence="1" type="ORF">Aru02nite_55690</name>
</gene>
<dbReference type="AlphaFoldDB" id="A0A8J3JA71"/>
<dbReference type="Gene3D" id="3.20.20.80">
    <property type="entry name" value="Glycosidases"/>
    <property type="match status" value="1"/>
</dbReference>
<name>A0A8J3JA71_9ACTN</name>
<dbReference type="RefSeq" id="WP_203662526.1">
    <property type="nucleotide sequence ID" value="NZ_BAAAZM010000017.1"/>
</dbReference>
<reference evidence="1" key="1">
    <citation type="submission" date="2021-01" db="EMBL/GenBank/DDBJ databases">
        <title>Whole genome shotgun sequence of Actinocatenispora rupis NBRC 107355.</title>
        <authorList>
            <person name="Komaki H."/>
            <person name="Tamura T."/>
        </authorList>
    </citation>
    <scope>NUCLEOTIDE SEQUENCE</scope>
    <source>
        <strain evidence="1">NBRC 107355</strain>
    </source>
</reference>
<dbReference type="SUPFAM" id="SSF51445">
    <property type="entry name" value="(Trans)glycosidases"/>
    <property type="match status" value="1"/>
</dbReference>
<proteinExistence type="predicted"/>
<evidence type="ECO:0008006" key="3">
    <source>
        <dbReference type="Google" id="ProtNLM"/>
    </source>
</evidence>
<dbReference type="EMBL" id="BOMB01000032">
    <property type="protein sequence ID" value="GID14680.1"/>
    <property type="molecule type" value="Genomic_DNA"/>
</dbReference>
<protein>
    <recommendedName>
        <fullName evidence="3">Glycosyl hydrolases family 18</fullName>
    </recommendedName>
</protein>
<keyword evidence="2" id="KW-1185">Reference proteome</keyword>
<organism evidence="1 2">
    <name type="scientific">Actinocatenispora rupis</name>
    <dbReference type="NCBI Taxonomy" id="519421"/>
    <lineage>
        <taxon>Bacteria</taxon>
        <taxon>Bacillati</taxon>
        <taxon>Actinomycetota</taxon>
        <taxon>Actinomycetes</taxon>
        <taxon>Micromonosporales</taxon>
        <taxon>Micromonosporaceae</taxon>
        <taxon>Actinocatenispora</taxon>
    </lineage>
</organism>
<accession>A0A8J3JA71</accession>
<evidence type="ECO:0000313" key="1">
    <source>
        <dbReference type="EMBL" id="GID14680.1"/>
    </source>
</evidence>
<sequence length="325" mass="34931">MTILRPVAAVLGAVLALAAGCWLALVTGSVGTPGAARSTGHDAEWLGHAWVDGRRGPSDVAALARQLRGTSIRDVMVHAGPYADDGTLDPALRPRARWLVGALHRALPGVRVQAWLGDLVRPGYLDLGSARTRGRVLAGDRAVLADGFDGIHYDFEPVADGDPDYLTMLDATRRLTRSRHVLLSVSASHLQPAPGVAMLAAALPSHPGLWSGGYLHRVATRVDQVALMAYDSALWTQHTYTGYVRQQTVTALRSVPPDVALLIGTPAYHDENGTHHWRAETVAASLRGIRLALGDRTPRRNFGVALYVDFAASAADWASFRRDWA</sequence>
<dbReference type="PROSITE" id="PS51257">
    <property type="entry name" value="PROKAR_LIPOPROTEIN"/>
    <property type="match status" value="1"/>
</dbReference>
<dbReference type="Proteomes" id="UP000612808">
    <property type="component" value="Unassembled WGS sequence"/>
</dbReference>
<comment type="caution">
    <text evidence="1">The sequence shown here is derived from an EMBL/GenBank/DDBJ whole genome shotgun (WGS) entry which is preliminary data.</text>
</comment>
<dbReference type="InterPro" id="IPR017853">
    <property type="entry name" value="GH"/>
</dbReference>